<keyword evidence="1" id="KW-0472">Membrane</keyword>
<sequence length="265" mass="25514">MKKISIARAICTTSVAFALAVGAPLAASAHVHVDPDQAAAGSYSTLTFKVPTESATASTVKLEVDLPTDTPFGSVSYEPVAGWTTEVTSSTLATPVKTDDGTVTEAPTKITWTATGAAAAIAPGQFLTFAISAGPIPSTGSIVLPTHQTYSDGSVVDWAEPTPASGVEPENPAPTVYVNDAPPVAAASSGAGAGAGAGASVTATASPGAAGAVMTQGAGTTAAAATGDGTSALAIGLGIAGLALGAIALVVAVLAVTKKRGANVA</sequence>
<keyword evidence="5" id="KW-1185">Reference proteome</keyword>
<evidence type="ECO:0000256" key="2">
    <source>
        <dbReference type="SAM" id="SignalP"/>
    </source>
</evidence>
<evidence type="ECO:0000313" key="5">
    <source>
        <dbReference type="Proteomes" id="UP000306192"/>
    </source>
</evidence>
<evidence type="ECO:0000259" key="3">
    <source>
        <dbReference type="Pfam" id="PF07987"/>
    </source>
</evidence>
<accession>A0A4T2BX03</accession>
<keyword evidence="1" id="KW-1133">Transmembrane helix</keyword>
<dbReference type="Proteomes" id="UP000306192">
    <property type="component" value="Unassembled WGS sequence"/>
</dbReference>
<keyword evidence="1" id="KW-0812">Transmembrane</keyword>
<organism evidence="4 5">
    <name type="scientific">Subtercola vilae</name>
    <dbReference type="NCBI Taxonomy" id="2056433"/>
    <lineage>
        <taxon>Bacteria</taxon>
        <taxon>Bacillati</taxon>
        <taxon>Actinomycetota</taxon>
        <taxon>Actinomycetes</taxon>
        <taxon>Micrococcales</taxon>
        <taxon>Microbacteriaceae</taxon>
        <taxon>Subtercola</taxon>
    </lineage>
</organism>
<dbReference type="AlphaFoldDB" id="A0A4T2BX03"/>
<keyword evidence="2" id="KW-0732">Signal</keyword>
<dbReference type="EMBL" id="QYRT01000019">
    <property type="protein sequence ID" value="TIH35562.1"/>
    <property type="molecule type" value="Genomic_DNA"/>
</dbReference>
<protein>
    <submittedName>
        <fullName evidence="4">DUF1775 domain-containing protein</fullName>
    </submittedName>
</protein>
<dbReference type="CDD" id="cd08545">
    <property type="entry name" value="YcnI_like"/>
    <property type="match status" value="1"/>
</dbReference>
<feature type="signal peptide" evidence="2">
    <location>
        <begin position="1"/>
        <end position="18"/>
    </location>
</feature>
<dbReference type="Pfam" id="PF07987">
    <property type="entry name" value="DUF1775"/>
    <property type="match status" value="1"/>
</dbReference>
<proteinExistence type="predicted"/>
<comment type="caution">
    <text evidence="4">The sequence shown here is derived from an EMBL/GenBank/DDBJ whole genome shotgun (WGS) entry which is preliminary data.</text>
</comment>
<reference evidence="4 5" key="1">
    <citation type="journal article" date="2019" name="Microorganisms">
        <title>Systematic Affiliation and Genome Analysis of Subtercola vilae DB165(T) with Particular Emphasis on Cold Adaptation of an Isolate from a High-Altitude Cold Volcano Lake.</title>
        <authorList>
            <person name="Villalobos A.S."/>
            <person name="Wiese J."/>
            <person name="Imhoff J.F."/>
            <person name="Dorador C."/>
            <person name="Keller A."/>
            <person name="Hentschel U."/>
        </authorList>
    </citation>
    <scope>NUCLEOTIDE SEQUENCE [LARGE SCALE GENOMIC DNA]</scope>
    <source>
        <strain evidence="4 5">DB165</strain>
    </source>
</reference>
<feature type="domain" description="YncI copper-binding" evidence="3">
    <location>
        <begin position="30"/>
        <end position="177"/>
    </location>
</feature>
<evidence type="ECO:0000256" key="1">
    <source>
        <dbReference type="SAM" id="Phobius"/>
    </source>
</evidence>
<feature type="chain" id="PRO_5039626805" evidence="2">
    <location>
        <begin position="19"/>
        <end position="265"/>
    </location>
</feature>
<dbReference type="RefSeq" id="WP_136642323.1">
    <property type="nucleotide sequence ID" value="NZ_QYRT01000019.1"/>
</dbReference>
<name>A0A4T2BX03_9MICO</name>
<feature type="transmembrane region" description="Helical" evidence="1">
    <location>
        <begin position="232"/>
        <end position="256"/>
    </location>
</feature>
<dbReference type="InterPro" id="IPR038507">
    <property type="entry name" value="YcnI-like_sf"/>
</dbReference>
<gene>
    <name evidence="4" type="ORF">D4765_10885</name>
</gene>
<dbReference type="Gene3D" id="2.60.40.2230">
    <property type="entry name" value="Uncharacterised protein YcnI-like PF07987, DUF1775"/>
    <property type="match status" value="1"/>
</dbReference>
<dbReference type="OrthoDB" id="9810871at2"/>
<evidence type="ECO:0000313" key="4">
    <source>
        <dbReference type="EMBL" id="TIH35562.1"/>
    </source>
</evidence>
<dbReference type="InterPro" id="IPR012533">
    <property type="entry name" value="YcnI-copper_dom"/>
</dbReference>